<organism evidence="1">
    <name type="scientific">viral metagenome</name>
    <dbReference type="NCBI Taxonomy" id="1070528"/>
    <lineage>
        <taxon>unclassified sequences</taxon>
        <taxon>metagenomes</taxon>
        <taxon>organismal metagenomes</taxon>
    </lineage>
</organism>
<accession>A0A6C0LH09</accession>
<evidence type="ECO:0000313" key="1">
    <source>
        <dbReference type="EMBL" id="QHU29833.1"/>
    </source>
</evidence>
<sequence length="303" mass="34965">MTNENAPKRAESYSCEYCDYVCSKSYDWYRHVSTRKHKILTNTNKNASKRVKKYDCICGKTYKHASSLCNHRKKCKYDENNISINSTMNSTIDSTIDSTDKSKCMNSIVENEDISYKEMFLELMKKNSEITNIMIEQHKTIQTMVPNINKSKTTTNNTTNNNFNINIFLNEQCKDALNMTEFIESIQLSVEDLTNIGELGQTKGMSNILIDKLNSLDIFKRPIHCSDIKKETIYIKDQDKWSEDTGQKPKLKHALDEIVKKSMYAIPCITEDPDTIVKTMSEVLKDPREDKKIISRIVKGICL</sequence>
<protein>
    <recommendedName>
        <fullName evidence="2">C2H2-type domain-containing protein</fullName>
    </recommendedName>
</protein>
<reference evidence="1" key="1">
    <citation type="journal article" date="2020" name="Nature">
        <title>Giant virus diversity and host interactions through global metagenomics.</title>
        <authorList>
            <person name="Schulz F."/>
            <person name="Roux S."/>
            <person name="Paez-Espino D."/>
            <person name="Jungbluth S."/>
            <person name="Walsh D.A."/>
            <person name="Denef V.J."/>
            <person name="McMahon K.D."/>
            <person name="Konstantinidis K.T."/>
            <person name="Eloe-Fadrosh E.A."/>
            <person name="Kyrpides N.C."/>
            <person name="Woyke T."/>
        </authorList>
    </citation>
    <scope>NUCLEOTIDE SEQUENCE</scope>
    <source>
        <strain evidence="1">GVMAG-M-3300027810-10</strain>
    </source>
</reference>
<proteinExistence type="predicted"/>
<dbReference type="Gene3D" id="3.30.160.60">
    <property type="entry name" value="Classic Zinc Finger"/>
    <property type="match status" value="1"/>
</dbReference>
<evidence type="ECO:0008006" key="2">
    <source>
        <dbReference type="Google" id="ProtNLM"/>
    </source>
</evidence>
<dbReference type="AlphaFoldDB" id="A0A6C0LH09"/>
<dbReference type="EMBL" id="MN740497">
    <property type="protein sequence ID" value="QHU29833.1"/>
    <property type="molecule type" value="Genomic_DNA"/>
</dbReference>
<name>A0A6C0LH09_9ZZZZ</name>